<dbReference type="InterPro" id="IPR017853">
    <property type="entry name" value="GH"/>
</dbReference>
<dbReference type="AlphaFoldDB" id="A0AAE1J9U3"/>
<proteinExistence type="inferred from homology"/>
<gene>
    <name evidence="6" type="ORF">QN277_026700</name>
</gene>
<evidence type="ECO:0000256" key="3">
    <source>
        <dbReference type="ARBA" id="ARBA00023326"/>
    </source>
</evidence>
<keyword evidence="4" id="KW-0326">Glycosidase</keyword>
<evidence type="ECO:0000256" key="5">
    <source>
        <dbReference type="SAM" id="MobiDB-lite"/>
    </source>
</evidence>
<evidence type="ECO:0000256" key="2">
    <source>
        <dbReference type="ARBA" id="ARBA00023277"/>
    </source>
</evidence>
<evidence type="ECO:0000313" key="7">
    <source>
        <dbReference type="Proteomes" id="UP001293593"/>
    </source>
</evidence>
<dbReference type="GO" id="GO:0000272">
    <property type="term" value="P:polysaccharide catabolic process"/>
    <property type="evidence" value="ECO:0007669"/>
    <property type="project" value="UniProtKB-KW"/>
</dbReference>
<keyword evidence="4" id="KW-0378">Hydrolase</keyword>
<dbReference type="InterPro" id="IPR001554">
    <property type="entry name" value="Glyco_hydro_14"/>
</dbReference>
<dbReference type="Pfam" id="PF01373">
    <property type="entry name" value="Glyco_hydro_14"/>
    <property type="match status" value="1"/>
</dbReference>
<reference evidence="6" key="1">
    <citation type="submission" date="2023-10" db="EMBL/GenBank/DDBJ databases">
        <title>Chromosome-level genome of the transformable northern wattle, Acacia crassicarpa.</title>
        <authorList>
            <person name="Massaro I."/>
            <person name="Sinha N.R."/>
            <person name="Poethig S."/>
            <person name="Leichty A.R."/>
        </authorList>
    </citation>
    <scope>NUCLEOTIDE SEQUENCE</scope>
    <source>
        <strain evidence="6">Acra3RX</strain>
        <tissue evidence="6">Leaf</tissue>
    </source>
</reference>
<feature type="compositionally biased region" description="Acidic residues" evidence="5">
    <location>
        <begin position="504"/>
        <end position="513"/>
    </location>
</feature>
<organism evidence="6 7">
    <name type="scientific">Acacia crassicarpa</name>
    <name type="common">northern wattle</name>
    <dbReference type="NCBI Taxonomy" id="499986"/>
    <lineage>
        <taxon>Eukaryota</taxon>
        <taxon>Viridiplantae</taxon>
        <taxon>Streptophyta</taxon>
        <taxon>Embryophyta</taxon>
        <taxon>Tracheophyta</taxon>
        <taxon>Spermatophyta</taxon>
        <taxon>Magnoliopsida</taxon>
        <taxon>eudicotyledons</taxon>
        <taxon>Gunneridae</taxon>
        <taxon>Pentapetalae</taxon>
        <taxon>rosids</taxon>
        <taxon>fabids</taxon>
        <taxon>Fabales</taxon>
        <taxon>Fabaceae</taxon>
        <taxon>Caesalpinioideae</taxon>
        <taxon>mimosoid clade</taxon>
        <taxon>Acacieae</taxon>
        <taxon>Acacia</taxon>
    </lineage>
</organism>
<keyword evidence="3 4" id="KW-0624">Polysaccharide degradation</keyword>
<comment type="similarity">
    <text evidence="1 4">Belongs to the glycosyl hydrolase 14 family.</text>
</comment>
<evidence type="ECO:0000313" key="6">
    <source>
        <dbReference type="EMBL" id="KAK4265683.1"/>
    </source>
</evidence>
<evidence type="ECO:0000256" key="1">
    <source>
        <dbReference type="ARBA" id="ARBA00005652"/>
    </source>
</evidence>
<comment type="catalytic activity">
    <reaction evidence="4">
        <text>Hydrolysis of (1-&gt;4)-alpha-D-glucosidic linkages in polysaccharides so as to remove successive maltose units from the non-reducing ends of the chains.</text>
        <dbReference type="EC" id="3.2.1.2"/>
    </reaction>
</comment>
<dbReference type="EC" id="3.2.1.2" evidence="4"/>
<protein>
    <recommendedName>
        <fullName evidence="4">Beta-amylase</fullName>
        <ecNumber evidence="4">3.2.1.2</ecNumber>
    </recommendedName>
</protein>
<dbReference type="Gene3D" id="3.20.20.80">
    <property type="entry name" value="Glycosidases"/>
    <property type="match status" value="1"/>
</dbReference>
<accession>A0AAE1J9U3</accession>
<name>A0AAE1J9U3_9FABA</name>
<keyword evidence="2 4" id="KW-0119">Carbohydrate metabolism</keyword>
<evidence type="ECO:0000256" key="4">
    <source>
        <dbReference type="RuleBase" id="RU000509"/>
    </source>
</evidence>
<dbReference type="PANTHER" id="PTHR31352">
    <property type="entry name" value="BETA-AMYLASE 1, CHLOROPLASTIC"/>
    <property type="match status" value="1"/>
</dbReference>
<dbReference type="PRINTS" id="PR00750">
    <property type="entry name" value="BETAAMYLASE"/>
</dbReference>
<keyword evidence="7" id="KW-1185">Reference proteome</keyword>
<sequence length="529" mass="58450">MEVLVFGSSQIKLQKYEFTNREVRFCNLNDTFSLSNSRIYFGRSSAWKKVGVRLTLSALQFDAVREENRSPSPKISKSLNDVRLFVGLPLDTVSPDCNSVNHARAIAAGLKALKLLGVEGVELPIWWGIVEKDSMGKYEWSGYLAIAEMVQSAGLKLHVTLCFNGSKTPSIPLPNWVSQIGDSEAGIFFTDRSGQQYKECLSFAVDELPVFNGKSAIQVYQSFCESFKSSFSHFMGSTITGISMGLGPDGELRYPSHHKLPNINGVGEFQCYDQNMLSILKKHAEASGNPMWGLGGPHDAYGQSLNSGGFFADGGSWESPYGDFFLSWYSDMLVAHGDRLLSMAAATFDSGVSVYGKIPLMHSWYRTRSHPSELTAGFYNTAKRDGYESVAKMFTKNSCKMICPGMDLSDANQPNETLSSPELLLTQIMAACRKHGVNVSGQNSSSAGAPGDFDQIKKNLSGDFVLDLFTYNRMGAYFFSPEHFPSFTKFVQSLDKQELHADDIPSEDEEEAAEFLVKRSESSKQLQTT</sequence>
<feature type="region of interest" description="Disordered" evidence="5">
    <location>
        <begin position="501"/>
        <end position="529"/>
    </location>
</feature>
<dbReference type="EMBL" id="JAWXYG010000008">
    <property type="protein sequence ID" value="KAK4265683.1"/>
    <property type="molecule type" value="Genomic_DNA"/>
</dbReference>
<dbReference type="Proteomes" id="UP001293593">
    <property type="component" value="Unassembled WGS sequence"/>
</dbReference>
<dbReference type="SUPFAM" id="SSF51445">
    <property type="entry name" value="(Trans)glycosidases"/>
    <property type="match status" value="1"/>
</dbReference>
<dbReference type="PANTHER" id="PTHR31352:SF3">
    <property type="entry name" value="INACTIVE BETA-AMYLASE 9"/>
    <property type="match status" value="1"/>
</dbReference>
<comment type="caution">
    <text evidence="6">The sequence shown here is derived from an EMBL/GenBank/DDBJ whole genome shotgun (WGS) entry which is preliminary data.</text>
</comment>
<dbReference type="GO" id="GO:0016161">
    <property type="term" value="F:beta-amylase activity"/>
    <property type="evidence" value="ECO:0007669"/>
    <property type="project" value="UniProtKB-EC"/>
</dbReference>